<dbReference type="Pfam" id="PF01155">
    <property type="entry name" value="HypA"/>
    <property type="match status" value="1"/>
</dbReference>
<dbReference type="GO" id="GO:0016151">
    <property type="term" value="F:nickel cation binding"/>
    <property type="evidence" value="ECO:0007669"/>
    <property type="project" value="InterPro"/>
</dbReference>
<proteinExistence type="inferred from homology"/>
<reference evidence="5" key="1">
    <citation type="submission" date="2016-10" db="EMBL/GenBank/DDBJ databases">
        <title>Sequence of Gallionella enrichment culture.</title>
        <authorList>
            <person name="Poehlein A."/>
            <person name="Muehling M."/>
            <person name="Daniel R."/>
        </authorList>
    </citation>
    <scope>NUCLEOTIDE SEQUENCE</scope>
</reference>
<name>A0A1J5TT73_9ZZZZ</name>
<dbReference type="HAMAP" id="MF_00213">
    <property type="entry name" value="HypA_HybF"/>
    <property type="match status" value="1"/>
</dbReference>
<dbReference type="AlphaFoldDB" id="A0A1J5TT73"/>
<dbReference type="EMBL" id="MLJW01000001">
    <property type="protein sequence ID" value="OIR19605.1"/>
    <property type="molecule type" value="Genomic_DNA"/>
</dbReference>
<keyword evidence="3" id="KW-0479">Metal-binding</keyword>
<comment type="caution">
    <text evidence="5">The sequence shown here is derived from an EMBL/GenBank/DDBJ whole genome shotgun (WGS) entry which is preliminary data.</text>
</comment>
<dbReference type="PROSITE" id="PS01249">
    <property type="entry name" value="HYPA"/>
    <property type="match status" value="1"/>
</dbReference>
<accession>A0A1J5TT73</accession>
<organism evidence="5">
    <name type="scientific">mine drainage metagenome</name>
    <dbReference type="NCBI Taxonomy" id="410659"/>
    <lineage>
        <taxon>unclassified sequences</taxon>
        <taxon>metagenomes</taxon>
        <taxon>ecological metagenomes</taxon>
    </lineage>
</organism>
<dbReference type="PIRSF" id="PIRSF004761">
    <property type="entry name" value="Hydrgn_mat_HypA"/>
    <property type="match status" value="1"/>
</dbReference>
<dbReference type="Gene3D" id="3.30.2320.80">
    <property type="match status" value="1"/>
</dbReference>
<dbReference type="NCBIfam" id="TIGR00100">
    <property type="entry name" value="hypA"/>
    <property type="match status" value="1"/>
</dbReference>
<dbReference type="FunFam" id="3.30.2320.80:FF:000001">
    <property type="entry name" value="Hydrogenase maturation factor HypA"/>
    <property type="match status" value="1"/>
</dbReference>
<comment type="similarity">
    <text evidence="1">Belongs to the HypA/HybF family.</text>
</comment>
<evidence type="ECO:0000256" key="3">
    <source>
        <dbReference type="ARBA" id="ARBA00022723"/>
    </source>
</evidence>
<evidence type="ECO:0000256" key="2">
    <source>
        <dbReference type="ARBA" id="ARBA00022596"/>
    </source>
</evidence>
<evidence type="ECO:0000256" key="4">
    <source>
        <dbReference type="ARBA" id="ARBA00022833"/>
    </source>
</evidence>
<protein>
    <submittedName>
        <fullName evidence="5">Hydrogenase/urease nickel incorporation protein HypA</fullName>
    </submittedName>
</protein>
<gene>
    <name evidence="5" type="primary">hypA_1</name>
    <name evidence="5" type="ORF">GALL_04870</name>
</gene>
<keyword evidence="2" id="KW-0533">Nickel</keyword>
<keyword evidence="4" id="KW-0862">Zinc</keyword>
<dbReference type="GO" id="GO:0051604">
    <property type="term" value="P:protein maturation"/>
    <property type="evidence" value="ECO:0007669"/>
    <property type="project" value="InterPro"/>
</dbReference>
<evidence type="ECO:0000313" key="5">
    <source>
        <dbReference type="EMBL" id="OIR19605.1"/>
    </source>
</evidence>
<evidence type="ECO:0000256" key="1">
    <source>
        <dbReference type="ARBA" id="ARBA00010748"/>
    </source>
</evidence>
<dbReference type="InterPro" id="IPR000688">
    <property type="entry name" value="HypA/HybF"/>
</dbReference>
<dbReference type="GO" id="GO:0008270">
    <property type="term" value="F:zinc ion binding"/>
    <property type="evidence" value="ECO:0007669"/>
    <property type="project" value="TreeGrafter"/>
</dbReference>
<sequence length="113" mass="12500">MHEMSLAEGVLQIIEDAAHAQNFSRVRTVWLEIGRLAGVEVEAMRFCFDAVVRDSVAQGAKLEIIETPGQAWCLHCAQTVQVQALYDTCPNCGSHQLQVTGGSEMRVRELDVE</sequence>
<dbReference type="PANTHER" id="PTHR34535:SF3">
    <property type="entry name" value="HYDROGENASE MATURATION FACTOR HYPA"/>
    <property type="match status" value="1"/>
</dbReference>
<dbReference type="InterPro" id="IPR020538">
    <property type="entry name" value="Hydgase_Ni_incorp_HypA/HybF_CS"/>
</dbReference>
<dbReference type="PANTHER" id="PTHR34535">
    <property type="entry name" value="HYDROGENASE MATURATION FACTOR HYPA"/>
    <property type="match status" value="1"/>
</dbReference>